<feature type="domain" description="AB hydrolase-1" evidence="2">
    <location>
        <begin position="58"/>
        <end position="158"/>
    </location>
</feature>
<dbReference type="STRING" id="1304275.C41B8_04026"/>
<evidence type="ECO:0000256" key="1">
    <source>
        <dbReference type="ARBA" id="ARBA00022801"/>
    </source>
</evidence>
<sequence>MDTFTKKHPDESGPLACLRTPADRFSRLIGFDYPVGFIDVGGGVRMAYIAAGPADGQPIVLLHGEPTWGYLYRHMIAPLADAGYRVLAPDLVGFGRSDKPTRIADHSTQRHVDWMRAWFDALGLTDAVFFGQDWGALIGLRLVAEQPARFSRVFVGNGFLLTGDEPARFLIGVWRAFAQYSPLFPVGAMLQAGTRRWLSRAERAAYVAPFPDARYMAGPRALPRLLPVSPGDPAHRPNRAAWTALETFESPFHTCFSDGDPVTRGGAKPFRERVPGAASVSHKTVAGAGHFLQEDAGEEIAHFMRDCALRS</sequence>
<dbReference type="InterPro" id="IPR000073">
    <property type="entry name" value="AB_hydrolase_1"/>
</dbReference>
<dbReference type="GO" id="GO:0018786">
    <property type="term" value="F:haloalkane dehalogenase activity"/>
    <property type="evidence" value="ECO:0007669"/>
    <property type="project" value="UniProtKB-EC"/>
</dbReference>
<dbReference type="PRINTS" id="PR00111">
    <property type="entry name" value="ABHYDROLASE"/>
</dbReference>
<protein>
    <submittedName>
        <fullName evidence="3">Haloalkane dehalogenase</fullName>
        <ecNumber evidence="3">3.8.1.5</ecNumber>
    </submittedName>
</protein>
<gene>
    <name evidence="3" type="ORF">C41B8_04026</name>
</gene>
<dbReference type="PATRIC" id="fig|1304275.5.peg.821"/>
<dbReference type="EC" id="3.8.1.5" evidence="3"/>
<evidence type="ECO:0000259" key="2">
    <source>
        <dbReference type="Pfam" id="PF00561"/>
    </source>
</evidence>
<dbReference type="eggNOG" id="COG0596">
    <property type="taxonomic scope" value="Bacteria"/>
</dbReference>
<dbReference type="Proteomes" id="UP000028302">
    <property type="component" value="Unassembled WGS sequence"/>
</dbReference>
<organism evidence="3 4">
    <name type="scientific">Salinisphaera hydrothermalis (strain C41B8)</name>
    <dbReference type="NCBI Taxonomy" id="1304275"/>
    <lineage>
        <taxon>Bacteria</taxon>
        <taxon>Pseudomonadati</taxon>
        <taxon>Pseudomonadota</taxon>
        <taxon>Gammaproteobacteria</taxon>
        <taxon>Salinisphaerales</taxon>
        <taxon>Salinisphaeraceae</taxon>
        <taxon>Salinisphaera</taxon>
    </lineage>
</organism>
<evidence type="ECO:0000313" key="4">
    <source>
        <dbReference type="Proteomes" id="UP000028302"/>
    </source>
</evidence>
<dbReference type="Gene3D" id="3.40.50.1820">
    <property type="entry name" value="alpha/beta hydrolase"/>
    <property type="match status" value="1"/>
</dbReference>
<name>A0A084IPX0_SALHC</name>
<proteinExistence type="predicted"/>
<reference evidence="3 4" key="1">
    <citation type="submission" date="2013-03" db="EMBL/GenBank/DDBJ databases">
        <title>Salinisphaera hydrothermalis C41B8 Genome Sequencing.</title>
        <authorList>
            <person name="Li C."/>
            <person name="Lai Q."/>
            <person name="Shao Z."/>
        </authorList>
    </citation>
    <scope>NUCLEOTIDE SEQUENCE [LARGE SCALE GENOMIC DNA]</scope>
    <source>
        <strain evidence="3 4">C41B8</strain>
    </source>
</reference>
<dbReference type="PRINTS" id="PR00412">
    <property type="entry name" value="EPOXHYDRLASE"/>
</dbReference>
<comment type="caution">
    <text evidence="3">The sequence shown here is derived from an EMBL/GenBank/DDBJ whole genome shotgun (WGS) entry which is preliminary data.</text>
</comment>
<dbReference type="InterPro" id="IPR029058">
    <property type="entry name" value="AB_hydrolase_fold"/>
</dbReference>
<dbReference type="AlphaFoldDB" id="A0A084IPX0"/>
<dbReference type="PANTHER" id="PTHR43329">
    <property type="entry name" value="EPOXIDE HYDROLASE"/>
    <property type="match status" value="1"/>
</dbReference>
<dbReference type="NCBIfam" id="NF002043">
    <property type="entry name" value="PRK00870.1"/>
    <property type="match status" value="1"/>
</dbReference>
<dbReference type="InterPro" id="IPR000639">
    <property type="entry name" value="Epox_hydrolase-like"/>
</dbReference>
<dbReference type="SUPFAM" id="SSF53474">
    <property type="entry name" value="alpha/beta-Hydrolases"/>
    <property type="match status" value="1"/>
</dbReference>
<keyword evidence="4" id="KW-1185">Reference proteome</keyword>
<dbReference type="Pfam" id="PF00561">
    <property type="entry name" value="Abhydrolase_1"/>
    <property type="match status" value="1"/>
</dbReference>
<accession>A0A084IPX0</accession>
<keyword evidence="1 3" id="KW-0378">Hydrolase</keyword>
<dbReference type="EMBL" id="APNK01000003">
    <property type="protein sequence ID" value="KEZ78754.1"/>
    <property type="molecule type" value="Genomic_DNA"/>
</dbReference>
<evidence type="ECO:0000313" key="3">
    <source>
        <dbReference type="EMBL" id="KEZ78754.1"/>
    </source>
</evidence>